<name>A0A2U3E8F1_PURLI</name>
<organism evidence="1 2">
    <name type="scientific">Purpureocillium lilacinum</name>
    <name type="common">Paecilomyces lilacinus</name>
    <dbReference type="NCBI Taxonomy" id="33203"/>
    <lineage>
        <taxon>Eukaryota</taxon>
        <taxon>Fungi</taxon>
        <taxon>Dikarya</taxon>
        <taxon>Ascomycota</taxon>
        <taxon>Pezizomycotina</taxon>
        <taxon>Sordariomycetes</taxon>
        <taxon>Hypocreomycetidae</taxon>
        <taxon>Hypocreales</taxon>
        <taxon>Ophiocordycipitaceae</taxon>
        <taxon>Purpureocillium</taxon>
    </lineage>
</organism>
<protein>
    <submittedName>
        <fullName evidence="1">Uncharacterized protein</fullName>
    </submittedName>
</protein>
<dbReference type="Proteomes" id="UP000245956">
    <property type="component" value="Unassembled WGS sequence"/>
</dbReference>
<proteinExistence type="predicted"/>
<comment type="caution">
    <text evidence="1">The sequence shown here is derived from an EMBL/GenBank/DDBJ whole genome shotgun (WGS) entry which is preliminary data.</text>
</comment>
<sequence length="104" mass="11034">MQELAGTALRELFLESAEVAPALSVHGSAASANQERPCATLDRPAVRTFASSRRDTVCDSARLGNHSNVQHARLVAQGLVKMRDDSLPDFAPGEVANFPSSACL</sequence>
<accession>A0A2U3E8F1</accession>
<evidence type="ECO:0000313" key="2">
    <source>
        <dbReference type="Proteomes" id="UP000245956"/>
    </source>
</evidence>
<evidence type="ECO:0000313" key="1">
    <source>
        <dbReference type="EMBL" id="PWI70747.1"/>
    </source>
</evidence>
<reference evidence="1 2" key="1">
    <citation type="journal article" date="2016" name="Front. Microbiol.">
        <title>Genome and transcriptome sequences reveal the specific parasitism of the nematophagous Purpureocillium lilacinum 36-1.</title>
        <authorList>
            <person name="Xie J."/>
            <person name="Li S."/>
            <person name="Mo C."/>
            <person name="Xiao X."/>
            <person name="Peng D."/>
            <person name="Wang G."/>
            <person name="Xiao Y."/>
        </authorList>
    </citation>
    <scope>NUCLEOTIDE SEQUENCE [LARGE SCALE GENOMIC DNA]</scope>
    <source>
        <strain evidence="1 2">36-1</strain>
    </source>
</reference>
<dbReference type="AlphaFoldDB" id="A0A2U3E8F1"/>
<dbReference type="EMBL" id="LCWV01000009">
    <property type="protein sequence ID" value="PWI70747.1"/>
    <property type="molecule type" value="Genomic_DNA"/>
</dbReference>
<gene>
    <name evidence="1" type="ORF">PCL_13146</name>
</gene>